<dbReference type="InterPro" id="IPR025455">
    <property type="entry name" value="DUF4276"/>
</dbReference>
<evidence type="ECO:0000313" key="2">
    <source>
        <dbReference type="Proteomes" id="UP001375370"/>
    </source>
</evidence>
<evidence type="ECO:0000313" key="1">
    <source>
        <dbReference type="EMBL" id="WWX25642.1"/>
    </source>
</evidence>
<proteinExistence type="predicted"/>
<accession>A0ABZ2J440</accession>
<sequence>MHLEILVEDCSGKKLLEVLLPKIARDTHSWRIISYRGLGGVPKAMSDPRDASKRIMLNNLPKLLRGYGRTFSAPGYSDYSCAVIVVCDLDKKCLDTFRQELDDILLECNPAPITCFCFAIEEMEAWLLGDIPAIKKAYPKAKQHVLDRYYNDSICDTWERLADSIYPGGASILKRQGWQVIGAEKYKWAENISPHMNICTNRSPSFRYFKFSIEKLLDTPG</sequence>
<dbReference type="Pfam" id="PF14103">
    <property type="entry name" value="DUF4276"/>
    <property type="match status" value="1"/>
</dbReference>
<gene>
    <name evidence="1" type="ORF">V8247_01330</name>
</gene>
<reference evidence="1 2" key="1">
    <citation type="submission" date="2024-03" db="EMBL/GenBank/DDBJ databases">
        <title>A Dehalogenimonas Isolated from Estuarine Sediments Dihaloeliminates Chlorinated Alkanes.</title>
        <authorList>
            <person name="Yang Y."/>
            <person name="Wang H."/>
        </authorList>
    </citation>
    <scope>NUCLEOTIDE SEQUENCE [LARGE SCALE GENOMIC DNA]</scope>
    <source>
        <strain evidence="1 2">W</strain>
    </source>
</reference>
<dbReference type="Proteomes" id="UP001375370">
    <property type="component" value="Chromosome"/>
</dbReference>
<organism evidence="1 2">
    <name type="scientific">Candidatus Dehalogenimonas loeffleri</name>
    <dbReference type="NCBI Taxonomy" id="3127115"/>
    <lineage>
        <taxon>Bacteria</taxon>
        <taxon>Bacillati</taxon>
        <taxon>Chloroflexota</taxon>
        <taxon>Dehalococcoidia</taxon>
        <taxon>Dehalococcoidales</taxon>
        <taxon>Dehalococcoidaceae</taxon>
        <taxon>Dehalogenimonas</taxon>
    </lineage>
</organism>
<name>A0ABZ2J440_9CHLR</name>
<dbReference type="RefSeq" id="WP_338738003.1">
    <property type="nucleotide sequence ID" value="NZ_CP146612.1"/>
</dbReference>
<dbReference type="EMBL" id="CP146612">
    <property type="protein sequence ID" value="WWX25642.1"/>
    <property type="molecule type" value="Genomic_DNA"/>
</dbReference>
<keyword evidence="2" id="KW-1185">Reference proteome</keyword>
<protein>
    <submittedName>
        <fullName evidence="1">DUF4276 family protein</fullName>
    </submittedName>
</protein>